<feature type="compositionally biased region" description="Basic and acidic residues" evidence="2">
    <location>
        <begin position="1"/>
        <end position="10"/>
    </location>
</feature>
<dbReference type="SUPFAM" id="SSF47413">
    <property type="entry name" value="lambda repressor-like DNA-binding domains"/>
    <property type="match status" value="1"/>
</dbReference>
<dbReference type="PANTHER" id="PTHR46797">
    <property type="entry name" value="HTH-TYPE TRANSCRIPTIONAL REGULATOR"/>
    <property type="match status" value="1"/>
</dbReference>
<evidence type="ECO:0000313" key="5">
    <source>
        <dbReference type="Proteomes" id="UP000192582"/>
    </source>
</evidence>
<evidence type="ECO:0000256" key="1">
    <source>
        <dbReference type="ARBA" id="ARBA00023125"/>
    </source>
</evidence>
<dbReference type="InterPro" id="IPR050807">
    <property type="entry name" value="TransReg_Diox_bact_type"/>
</dbReference>
<protein>
    <submittedName>
        <fullName evidence="4">Predicted transcriptional regulators</fullName>
    </submittedName>
</protein>
<sequence>MVAKTDKGPTESRVTFGRRLREERQKRQMTLEDLAEASGITWSYIAQVEVGRRNISVDNMHLLAAGVGVPLRELL</sequence>
<dbReference type="GO" id="GO:0005829">
    <property type="term" value="C:cytosol"/>
    <property type="evidence" value="ECO:0007669"/>
    <property type="project" value="TreeGrafter"/>
</dbReference>
<feature type="region of interest" description="Disordered" evidence="2">
    <location>
        <begin position="1"/>
        <end position="21"/>
    </location>
</feature>
<dbReference type="Proteomes" id="UP000192582">
    <property type="component" value="Unassembled WGS sequence"/>
</dbReference>
<dbReference type="EMBL" id="FWWU01000004">
    <property type="protein sequence ID" value="SMB80600.1"/>
    <property type="molecule type" value="Genomic_DNA"/>
</dbReference>
<dbReference type="GO" id="GO:0003677">
    <property type="term" value="F:DNA binding"/>
    <property type="evidence" value="ECO:0007669"/>
    <property type="project" value="UniProtKB-KW"/>
</dbReference>
<dbReference type="InterPro" id="IPR001387">
    <property type="entry name" value="Cro/C1-type_HTH"/>
</dbReference>
<keyword evidence="1" id="KW-0238">DNA-binding</keyword>
<dbReference type="CDD" id="cd00093">
    <property type="entry name" value="HTH_XRE"/>
    <property type="match status" value="1"/>
</dbReference>
<gene>
    <name evidence="4" type="ORF">SAMN00790413_05574</name>
</gene>
<proteinExistence type="predicted"/>
<dbReference type="OrthoDB" id="71913at2"/>
<dbReference type="Gene3D" id="1.10.260.40">
    <property type="entry name" value="lambda repressor-like DNA-binding domains"/>
    <property type="match status" value="1"/>
</dbReference>
<dbReference type="SMART" id="SM00530">
    <property type="entry name" value="HTH_XRE"/>
    <property type="match status" value="1"/>
</dbReference>
<dbReference type="AlphaFoldDB" id="A0A1W1UHQ0"/>
<dbReference type="RefSeq" id="WP_084045770.1">
    <property type="nucleotide sequence ID" value="NZ_FWWU01000004.1"/>
</dbReference>
<organism evidence="4 5">
    <name type="scientific">Deinococcus hopiensis KR-140</name>
    <dbReference type="NCBI Taxonomy" id="695939"/>
    <lineage>
        <taxon>Bacteria</taxon>
        <taxon>Thermotogati</taxon>
        <taxon>Deinococcota</taxon>
        <taxon>Deinococci</taxon>
        <taxon>Deinococcales</taxon>
        <taxon>Deinococcaceae</taxon>
        <taxon>Deinococcus</taxon>
    </lineage>
</organism>
<dbReference type="InterPro" id="IPR010982">
    <property type="entry name" value="Lambda_DNA-bd_dom_sf"/>
</dbReference>
<evidence type="ECO:0000256" key="2">
    <source>
        <dbReference type="SAM" id="MobiDB-lite"/>
    </source>
</evidence>
<keyword evidence="5" id="KW-1185">Reference proteome</keyword>
<evidence type="ECO:0000259" key="3">
    <source>
        <dbReference type="PROSITE" id="PS50943"/>
    </source>
</evidence>
<dbReference type="STRING" id="695939.SAMN00790413_05574"/>
<name>A0A1W1UHQ0_9DEIO</name>
<feature type="domain" description="HTH cro/C1-type" evidence="3">
    <location>
        <begin position="20"/>
        <end position="74"/>
    </location>
</feature>
<dbReference type="PANTHER" id="PTHR46797:SF1">
    <property type="entry name" value="METHYLPHOSPHONATE SYNTHASE"/>
    <property type="match status" value="1"/>
</dbReference>
<reference evidence="4 5" key="1">
    <citation type="submission" date="2017-04" db="EMBL/GenBank/DDBJ databases">
        <authorList>
            <person name="Afonso C.L."/>
            <person name="Miller P.J."/>
            <person name="Scott M.A."/>
            <person name="Spackman E."/>
            <person name="Goraichik I."/>
            <person name="Dimitrov K.M."/>
            <person name="Suarez D.L."/>
            <person name="Swayne D.E."/>
        </authorList>
    </citation>
    <scope>NUCLEOTIDE SEQUENCE [LARGE SCALE GENOMIC DNA]</scope>
    <source>
        <strain evidence="4 5">KR-140</strain>
    </source>
</reference>
<evidence type="ECO:0000313" key="4">
    <source>
        <dbReference type="EMBL" id="SMB80600.1"/>
    </source>
</evidence>
<dbReference type="PROSITE" id="PS50943">
    <property type="entry name" value="HTH_CROC1"/>
    <property type="match status" value="1"/>
</dbReference>
<dbReference type="Pfam" id="PF01381">
    <property type="entry name" value="HTH_3"/>
    <property type="match status" value="1"/>
</dbReference>
<dbReference type="GO" id="GO:0003700">
    <property type="term" value="F:DNA-binding transcription factor activity"/>
    <property type="evidence" value="ECO:0007669"/>
    <property type="project" value="TreeGrafter"/>
</dbReference>
<accession>A0A1W1UHQ0</accession>